<dbReference type="CDD" id="cd09739">
    <property type="entry name" value="Cas6_I-F"/>
    <property type="match status" value="1"/>
</dbReference>
<evidence type="ECO:0000313" key="1">
    <source>
        <dbReference type="EMBL" id="TMP39754.1"/>
    </source>
</evidence>
<dbReference type="RefSeq" id="WP_138598474.1">
    <property type="nucleotide sequence ID" value="NZ_PNCK01000099.1"/>
</dbReference>
<dbReference type="NCBIfam" id="TIGR02563">
    <property type="entry name" value="cas_Csy4"/>
    <property type="match status" value="1"/>
</dbReference>
<dbReference type="Proteomes" id="UP000305730">
    <property type="component" value="Unassembled WGS sequence"/>
</dbReference>
<name>A0A5S3XHW5_9GAMM</name>
<keyword evidence="3" id="KW-1185">Reference proteome</keyword>
<organism evidence="2 4">
    <name type="scientific">Pseudoalteromonas citrea</name>
    <dbReference type="NCBI Taxonomy" id="43655"/>
    <lineage>
        <taxon>Bacteria</taxon>
        <taxon>Pseudomonadati</taxon>
        <taxon>Pseudomonadota</taxon>
        <taxon>Gammaproteobacteria</taxon>
        <taxon>Alteromonadales</taxon>
        <taxon>Pseudoalteromonadaceae</taxon>
        <taxon>Pseudoalteromonas</taxon>
    </lineage>
</organism>
<proteinExistence type="predicted"/>
<accession>A0A5S3XHW5</accession>
<comment type="caution">
    <text evidence="2">The sequence shown here is derived from an EMBL/GenBank/DDBJ whole genome shotgun (WGS) entry which is preliminary data.</text>
</comment>
<evidence type="ECO:0000313" key="4">
    <source>
        <dbReference type="Proteomes" id="UP000307706"/>
    </source>
</evidence>
<dbReference type="GO" id="GO:0043571">
    <property type="term" value="P:maintenance of CRISPR repeat elements"/>
    <property type="evidence" value="ECO:0007669"/>
    <property type="project" value="InterPro"/>
</dbReference>
<sequence length="212" mass="24457">MNYYQEITLLPDDDISLSFIWQNVFQQVHIALVEHKVGSNQSDIAVGFPQYGKAKFPLGSKLRLFAQEQAQLERLNIAKWLGRLEDYAHVKGIKPVPDEVSYVSFTRKNVKSPERIEREMAEKARRWSQKSGKPLEECLAELEQTKPELNTKHPFIFLHSQQTKAKEPDKDSKYPLFFTMQERENDTNGTFDCYGLNAKVNDENSAGCVPQF</sequence>
<dbReference type="Proteomes" id="UP000307706">
    <property type="component" value="Unassembled WGS sequence"/>
</dbReference>
<dbReference type="AlphaFoldDB" id="A0A5S3XHW5"/>
<dbReference type="GO" id="GO:0004519">
    <property type="term" value="F:endonuclease activity"/>
    <property type="evidence" value="ECO:0007669"/>
    <property type="project" value="InterPro"/>
</dbReference>
<gene>
    <name evidence="2" type="primary">cas6f</name>
    <name evidence="2" type="ORF">CWB96_21960</name>
    <name evidence="1" type="ORF">CWB97_20710</name>
</gene>
<reference evidence="2" key="3">
    <citation type="submission" date="2019-09" db="EMBL/GenBank/DDBJ databases">
        <title>Co-occurence of chitin degradation, pigmentation and bioactivity in marine Pseudoalteromonas.</title>
        <authorList>
            <person name="Sonnenschein E.C."/>
            <person name="Bech P.K."/>
        </authorList>
    </citation>
    <scope>NUCLEOTIDE SEQUENCE</scope>
    <source>
        <strain evidence="2">S2231</strain>
        <strain evidence="1">S2233</strain>
    </source>
</reference>
<dbReference type="EMBL" id="PNCK01000099">
    <property type="protein sequence ID" value="TMP39754.1"/>
    <property type="molecule type" value="Genomic_DNA"/>
</dbReference>
<reference evidence="3 4" key="1">
    <citation type="submission" date="2017-12" db="EMBL/GenBank/DDBJ databases">
        <authorList>
            <person name="Paulsen S."/>
            <person name="Gram L.K."/>
        </authorList>
    </citation>
    <scope>NUCLEOTIDE SEQUENCE [LARGE SCALE GENOMIC DNA]</scope>
    <source>
        <strain evidence="2 4">S2231</strain>
        <strain evidence="1 3">S2233</strain>
    </source>
</reference>
<dbReference type="Pfam" id="PF09618">
    <property type="entry name" value="Cas_Csy4"/>
    <property type="match status" value="1"/>
</dbReference>
<dbReference type="OrthoDB" id="259831at2"/>
<dbReference type="Gene3D" id="3.30.70.2540">
    <property type="entry name" value="CRISPR-associated endoribonuclease Cas6/Csy4"/>
    <property type="match status" value="1"/>
</dbReference>
<protein>
    <submittedName>
        <fullName evidence="2">Type I-F CRISPR-associated endoribonuclease Cas6/Csy4</fullName>
    </submittedName>
</protein>
<evidence type="ECO:0000313" key="3">
    <source>
        <dbReference type="Proteomes" id="UP000305730"/>
    </source>
</evidence>
<dbReference type="InterPro" id="IPR042564">
    <property type="entry name" value="CRISPR-Cas6/Csy4_sf"/>
</dbReference>
<dbReference type="EMBL" id="PNCL01000184">
    <property type="protein sequence ID" value="TMP52113.1"/>
    <property type="molecule type" value="Genomic_DNA"/>
</dbReference>
<evidence type="ECO:0000313" key="2">
    <source>
        <dbReference type="EMBL" id="TMP52113.1"/>
    </source>
</evidence>
<dbReference type="InterPro" id="IPR013396">
    <property type="entry name" value="CRISPR-assoc_prot_Csy4"/>
</dbReference>
<reference evidence="3 4" key="2">
    <citation type="submission" date="2019-06" db="EMBL/GenBank/DDBJ databases">
        <title>Co-occurence of chitin degradation, pigmentation and bioactivity in marine Pseudoalteromonas.</title>
        <authorList>
            <person name="Sonnenschein E.C."/>
            <person name="Bech P.K."/>
        </authorList>
    </citation>
    <scope>NUCLEOTIDE SEQUENCE [LARGE SCALE GENOMIC DNA]</scope>
    <source>
        <strain evidence="4">S2231</strain>
        <strain evidence="3">S2233</strain>
    </source>
</reference>